<sequence>MVDLVGTLHYYPVALSFDSLSSSDSEKVVHCDIKKIPAFEYDIDSDSTGNGRVGRSWVLSFHANLYWNCLNKGKKLTSKEFDRYTDILLGFENVDEYYADNTITTCASAIQNYHLCHPMQDSYGMHQSKLFSLSLDSFYNPFEQHRKDTGLELPDLQQSVVVKSLDYLSYDYWISREIERGDIVPTWAESIGYFQDEIKAYKMIWEHNQSCDPDQVINVPRFYFSGETTKENMNRIRADNGEARIVCGHILSWRI</sequence>
<reference evidence="1" key="1">
    <citation type="submission" date="2023-04" db="EMBL/GenBank/DDBJ databases">
        <title>Ambrosiozyma monospora NBRC 10751.</title>
        <authorList>
            <person name="Ichikawa N."/>
            <person name="Sato H."/>
            <person name="Tonouchi N."/>
        </authorList>
    </citation>
    <scope>NUCLEOTIDE SEQUENCE</scope>
    <source>
        <strain evidence="1">NBRC 10751</strain>
    </source>
</reference>
<protein>
    <submittedName>
        <fullName evidence="1">Unnamed protein product</fullName>
    </submittedName>
</protein>
<evidence type="ECO:0000313" key="2">
    <source>
        <dbReference type="Proteomes" id="UP001165064"/>
    </source>
</evidence>
<proteinExistence type="predicted"/>
<name>A0ACB5TA21_AMBMO</name>
<comment type="caution">
    <text evidence="1">The sequence shown here is derived from an EMBL/GenBank/DDBJ whole genome shotgun (WGS) entry which is preliminary data.</text>
</comment>
<dbReference type="Proteomes" id="UP001165064">
    <property type="component" value="Unassembled WGS sequence"/>
</dbReference>
<keyword evidence="2" id="KW-1185">Reference proteome</keyword>
<organism evidence="1 2">
    <name type="scientific">Ambrosiozyma monospora</name>
    <name type="common">Yeast</name>
    <name type="synonym">Endomycopsis monosporus</name>
    <dbReference type="NCBI Taxonomy" id="43982"/>
    <lineage>
        <taxon>Eukaryota</taxon>
        <taxon>Fungi</taxon>
        <taxon>Dikarya</taxon>
        <taxon>Ascomycota</taxon>
        <taxon>Saccharomycotina</taxon>
        <taxon>Pichiomycetes</taxon>
        <taxon>Pichiales</taxon>
        <taxon>Pichiaceae</taxon>
        <taxon>Ambrosiozyma</taxon>
    </lineage>
</organism>
<accession>A0ACB5TA21</accession>
<evidence type="ECO:0000313" key="1">
    <source>
        <dbReference type="EMBL" id="GME84145.1"/>
    </source>
</evidence>
<gene>
    <name evidence="1" type="ORF">Amon02_000663700</name>
</gene>
<dbReference type="EMBL" id="BSXS01005291">
    <property type="protein sequence ID" value="GME84145.1"/>
    <property type="molecule type" value="Genomic_DNA"/>
</dbReference>